<dbReference type="Proteomes" id="UP001231701">
    <property type="component" value="Chromosome"/>
</dbReference>
<dbReference type="SUPFAM" id="SSF52038">
    <property type="entry name" value="Barstar-related"/>
    <property type="match status" value="1"/>
</dbReference>
<dbReference type="Gene3D" id="3.30.370.10">
    <property type="entry name" value="Barstar-like"/>
    <property type="match status" value="1"/>
</dbReference>
<feature type="domain" description="Barstar (barnase inhibitor)" evidence="2">
    <location>
        <begin position="42"/>
        <end position="109"/>
    </location>
</feature>
<name>A0AAX3ZMX3_STRRO</name>
<proteinExistence type="inferred from homology"/>
<comment type="similarity">
    <text evidence="1">Belongs to the barstar family.</text>
</comment>
<dbReference type="InterPro" id="IPR035905">
    <property type="entry name" value="Barstar-like_sf"/>
</dbReference>
<evidence type="ECO:0000259" key="2">
    <source>
        <dbReference type="Pfam" id="PF01337"/>
    </source>
</evidence>
<evidence type="ECO:0000256" key="1">
    <source>
        <dbReference type="ARBA" id="ARBA00006845"/>
    </source>
</evidence>
<dbReference type="RefSeq" id="WP_306692938.1">
    <property type="nucleotide sequence ID" value="NZ_CP121271.1"/>
</dbReference>
<dbReference type="EMBL" id="CP121271">
    <property type="protein sequence ID" value="WMC88018.1"/>
    <property type="molecule type" value="Genomic_DNA"/>
</dbReference>
<dbReference type="Pfam" id="PF01337">
    <property type="entry name" value="Barstar"/>
    <property type="match status" value="1"/>
</dbReference>
<gene>
    <name evidence="3" type="ORF">P7W03_21705</name>
</gene>
<dbReference type="GeneID" id="90944699"/>
<protein>
    <submittedName>
        <fullName evidence="3">Barstar family protein</fullName>
    </submittedName>
</protein>
<evidence type="ECO:0000313" key="4">
    <source>
        <dbReference type="Proteomes" id="UP001231701"/>
    </source>
</evidence>
<sequence length="185" mass="20120">MSSRIPRTRPAVSRSAPFVVFGPTGARSFRARAADLEAAGGRVHHLDSRTLVTEQRIHRSFAETLGFPGYYGANWDALVDCLSDLCGAVTGGVGVVVVLHDADLILDAEHFPLFVSVLCQGADRANAPADLDGIPADRPALSEHFHFEFRDFDPERIAHRVRRPDLTVTTGADRVAAALNPDVWH</sequence>
<accession>A0AAX3ZMX3</accession>
<reference evidence="3" key="1">
    <citation type="submission" date="2023-03" db="EMBL/GenBank/DDBJ databases">
        <title>Borrelidin-producing and root-colonizing Streptomyces rochei is a potent biopesticide for soil-borne oomycete-caused plant diseases.</title>
        <authorList>
            <person name="Zhou D."/>
            <person name="Wang X."/>
            <person name="Navarro-Munoz J.C."/>
            <person name="Li W."/>
            <person name="Li J."/>
            <person name="Jiu M."/>
            <person name="Deng S."/>
            <person name="Ye Y."/>
            <person name="Daly P."/>
            <person name="Wei L."/>
        </authorList>
    </citation>
    <scope>NUCLEOTIDE SEQUENCE</scope>
    <source>
        <strain evidence="3">JK1</strain>
    </source>
</reference>
<dbReference type="InterPro" id="IPR000468">
    <property type="entry name" value="Barstar"/>
</dbReference>
<evidence type="ECO:0000313" key="3">
    <source>
        <dbReference type="EMBL" id="WMC88018.1"/>
    </source>
</evidence>
<dbReference type="AlphaFoldDB" id="A0AAX3ZMX3"/>
<organism evidence="3 4">
    <name type="scientific">Streptomyces rochei</name>
    <name type="common">Streptomyces parvullus</name>
    <dbReference type="NCBI Taxonomy" id="1928"/>
    <lineage>
        <taxon>Bacteria</taxon>
        <taxon>Bacillati</taxon>
        <taxon>Actinomycetota</taxon>
        <taxon>Actinomycetes</taxon>
        <taxon>Kitasatosporales</taxon>
        <taxon>Streptomycetaceae</taxon>
        <taxon>Streptomyces</taxon>
        <taxon>Streptomyces rochei group</taxon>
    </lineage>
</organism>